<dbReference type="Gene3D" id="3.40.50.620">
    <property type="entry name" value="HUPs"/>
    <property type="match status" value="1"/>
</dbReference>
<keyword evidence="17" id="KW-1185">Reference proteome</keyword>
<gene>
    <name evidence="16" type="ORF">ACFQ4O_16470</name>
</gene>
<keyword evidence="6" id="KW-0808">Transferase</keyword>
<dbReference type="InterPro" id="IPR005248">
    <property type="entry name" value="NadD/NMNAT"/>
</dbReference>
<keyword evidence="7 16" id="KW-0548">Nucleotidyltransferase</keyword>
<keyword evidence="8" id="KW-0547">Nucleotide-binding</keyword>
<dbReference type="EC" id="2.7.7.18" evidence="4"/>
<comment type="similarity">
    <text evidence="3">Belongs to the NadD family.</text>
</comment>
<evidence type="ECO:0000259" key="15">
    <source>
        <dbReference type="Pfam" id="PF01467"/>
    </source>
</evidence>
<dbReference type="PANTHER" id="PTHR39321">
    <property type="entry name" value="NICOTINATE-NUCLEOTIDE ADENYLYLTRANSFERASE-RELATED"/>
    <property type="match status" value="1"/>
</dbReference>
<evidence type="ECO:0000256" key="6">
    <source>
        <dbReference type="ARBA" id="ARBA00022679"/>
    </source>
</evidence>
<dbReference type="PANTHER" id="PTHR39321:SF3">
    <property type="entry name" value="PHOSPHOPANTETHEINE ADENYLYLTRANSFERASE"/>
    <property type="match status" value="1"/>
</dbReference>
<organism evidence="16 17">
    <name type="scientific">Methylopila musalis</name>
    <dbReference type="NCBI Taxonomy" id="1134781"/>
    <lineage>
        <taxon>Bacteria</taxon>
        <taxon>Pseudomonadati</taxon>
        <taxon>Pseudomonadota</taxon>
        <taxon>Alphaproteobacteria</taxon>
        <taxon>Hyphomicrobiales</taxon>
        <taxon>Methylopilaceae</taxon>
        <taxon>Methylopila</taxon>
    </lineage>
</organism>
<evidence type="ECO:0000256" key="13">
    <source>
        <dbReference type="ARBA" id="ARBA00033353"/>
    </source>
</evidence>
<protein>
    <recommendedName>
        <fullName evidence="4">nicotinate-nucleotide adenylyltransferase</fullName>
        <ecNumber evidence="4">2.7.7.18</ecNumber>
    </recommendedName>
    <alternativeName>
        <fullName evidence="13">Deamido-NAD(+) diphosphorylase</fullName>
    </alternativeName>
    <alternativeName>
        <fullName evidence="12">Deamido-NAD(+) pyrophosphorylase</fullName>
    </alternativeName>
    <alternativeName>
        <fullName evidence="11">Nicotinate mononucleotide adenylyltransferase</fullName>
    </alternativeName>
</protein>
<name>A0ABW3ZBK9_9HYPH</name>
<keyword evidence="9" id="KW-0067">ATP-binding</keyword>
<evidence type="ECO:0000256" key="4">
    <source>
        <dbReference type="ARBA" id="ARBA00012389"/>
    </source>
</evidence>
<evidence type="ECO:0000256" key="5">
    <source>
        <dbReference type="ARBA" id="ARBA00022642"/>
    </source>
</evidence>
<comment type="catalytic activity">
    <reaction evidence="14">
        <text>nicotinate beta-D-ribonucleotide + ATP + H(+) = deamido-NAD(+) + diphosphate</text>
        <dbReference type="Rhea" id="RHEA:22860"/>
        <dbReference type="ChEBI" id="CHEBI:15378"/>
        <dbReference type="ChEBI" id="CHEBI:30616"/>
        <dbReference type="ChEBI" id="CHEBI:33019"/>
        <dbReference type="ChEBI" id="CHEBI:57502"/>
        <dbReference type="ChEBI" id="CHEBI:58437"/>
        <dbReference type="EC" id="2.7.7.18"/>
    </reaction>
</comment>
<keyword evidence="5" id="KW-0662">Pyridine nucleotide biosynthesis</keyword>
<comment type="pathway">
    <text evidence="2">Cofactor biosynthesis; NAD(+) biosynthesis; deamido-NAD(+) from nicotinate D-ribonucleotide: step 1/1.</text>
</comment>
<evidence type="ECO:0000256" key="1">
    <source>
        <dbReference type="ARBA" id="ARBA00002324"/>
    </source>
</evidence>
<feature type="domain" description="Cytidyltransferase-like" evidence="15">
    <location>
        <begin position="18"/>
        <end position="83"/>
    </location>
</feature>
<dbReference type="InterPro" id="IPR014729">
    <property type="entry name" value="Rossmann-like_a/b/a_fold"/>
</dbReference>
<evidence type="ECO:0000256" key="14">
    <source>
        <dbReference type="ARBA" id="ARBA00048721"/>
    </source>
</evidence>
<evidence type="ECO:0000313" key="17">
    <source>
        <dbReference type="Proteomes" id="UP001597171"/>
    </source>
</evidence>
<dbReference type="EMBL" id="JBHTMX010000269">
    <property type="protein sequence ID" value="MFD1333598.1"/>
    <property type="molecule type" value="Genomic_DNA"/>
</dbReference>
<dbReference type="Pfam" id="PF01467">
    <property type="entry name" value="CTP_transf_like"/>
    <property type="match status" value="1"/>
</dbReference>
<comment type="caution">
    <text evidence="16">The sequence shown here is derived from an EMBL/GenBank/DDBJ whole genome shotgun (WGS) entry which is preliminary data.</text>
</comment>
<sequence>MNAPVRLPPHGRGLRIGLFGGSFNPPHEGHRLVSLIALRRLKLDRVWWLVSPGNPLKDTAGLPTIAARIAAARRIARHPRIVVTGVEEALGARVTADTLRALRRRCPA</sequence>
<dbReference type="GO" id="GO:0016779">
    <property type="term" value="F:nucleotidyltransferase activity"/>
    <property type="evidence" value="ECO:0007669"/>
    <property type="project" value="UniProtKB-KW"/>
</dbReference>
<dbReference type="InterPro" id="IPR004821">
    <property type="entry name" value="Cyt_trans-like"/>
</dbReference>
<evidence type="ECO:0000256" key="8">
    <source>
        <dbReference type="ARBA" id="ARBA00022741"/>
    </source>
</evidence>
<proteinExistence type="inferred from homology"/>
<accession>A0ABW3ZBK9</accession>
<evidence type="ECO:0000256" key="11">
    <source>
        <dbReference type="ARBA" id="ARBA00031253"/>
    </source>
</evidence>
<keyword evidence="10" id="KW-0520">NAD</keyword>
<evidence type="ECO:0000256" key="2">
    <source>
        <dbReference type="ARBA" id="ARBA00005019"/>
    </source>
</evidence>
<evidence type="ECO:0000256" key="12">
    <source>
        <dbReference type="ARBA" id="ARBA00033140"/>
    </source>
</evidence>
<comment type="function">
    <text evidence="1">Catalyzes the reversible adenylation of nicotinate mononucleotide (NaMN) to nicotinic acid adenine dinucleotide (NaAD).</text>
</comment>
<evidence type="ECO:0000313" key="16">
    <source>
        <dbReference type="EMBL" id="MFD1333598.1"/>
    </source>
</evidence>
<evidence type="ECO:0000256" key="9">
    <source>
        <dbReference type="ARBA" id="ARBA00022840"/>
    </source>
</evidence>
<reference evidence="17" key="1">
    <citation type="journal article" date="2019" name="Int. J. Syst. Evol. Microbiol.">
        <title>The Global Catalogue of Microorganisms (GCM) 10K type strain sequencing project: providing services to taxonomists for standard genome sequencing and annotation.</title>
        <authorList>
            <consortium name="The Broad Institute Genomics Platform"/>
            <consortium name="The Broad Institute Genome Sequencing Center for Infectious Disease"/>
            <person name="Wu L."/>
            <person name="Ma J."/>
        </authorList>
    </citation>
    <scope>NUCLEOTIDE SEQUENCE [LARGE SCALE GENOMIC DNA]</scope>
    <source>
        <strain evidence="17">CCUG 61696</strain>
    </source>
</reference>
<evidence type="ECO:0000256" key="7">
    <source>
        <dbReference type="ARBA" id="ARBA00022695"/>
    </source>
</evidence>
<evidence type="ECO:0000256" key="3">
    <source>
        <dbReference type="ARBA" id="ARBA00009014"/>
    </source>
</evidence>
<dbReference type="Proteomes" id="UP001597171">
    <property type="component" value="Unassembled WGS sequence"/>
</dbReference>
<feature type="non-terminal residue" evidence="16">
    <location>
        <position position="108"/>
    </location>
</feature>
<dbReference type="SUPFAM" id="SSF52374">
    <property type="entry name" value="Nucleotidylyl transferase"/>
    <property type="match status" value="1"/>
</dbReference>
<evidence type="ECO:0000256" key="10">
    <source>
        <dbReference type="ARBA" id="ARBA00023027"/>
    </source>
</evidence>